<reference evidence="2 3" key="1">
    <citation type="submission" date="2024-09" db="EMBL/GenBank/DDBJ databases">
        <title>Chromosome-scale assembly of Riccia fluitans.</title>
        <authorList>
            <person name="Paukszto L."/>
            <person name="Sawicki J."/>
            <person name="Karawczyk K."/>
            <person name="Piernik-Szablinska J."/>
            <person name="Szczecinska M."/>
            <person name="Mazdziarz M."/>
        </authorList>
    </citation>
    <scope>NUCLEOTIDE SEQUENCE [LARGE SCALE GENOMIC DNA]</scope>
    <source>
        <strain evidence="2">Rf_01</strain>
        <tissue evidence="2">Aerial parts of the thallus</tissue>
    </source>
</reference>
<dbReference type="Proteomes" id="UP001605036">
    <property type="component" value="Unassembled WGS sequence"/>
</dbReference>
<keyword evidence="3" id="KW-1185">Reference proteome</keyword>
<sequence length="290" mass="31857">MMATPSNEVQEPQSGRQHKGKSSIGAAGGSSRHRMNQDEYELIIGYLEDPIQLAEILGSSRKTKIGVRNPSKLTAFGMMAVHLMSKCFPSCNGSNMQKKFNRYVASFRKAKEWSKSTGAGLTEEELERGMTIEVKLNKKCPFYFRMHALFGHRANIEPPALADGGLPDNEDDKLADGGLPDNKGDEEDVYIPTSLLDSQVTQSGRVDDDYVQNSADDSPFHSDVILGINAKTTSPVDLSKEEYEDDLIADRDGDDVEIHLPAEDDIHLDAGIQLSVNPQISKMKEPIAAS</sequence>
<dbReference type="AlphaFoldDB" id="A0ABD1YSF4"/>
<dbReference type="PANTHER" id="PTHR33246:SF51">
    <property type="entry name" value="MYB_SANT-LIKE DOMAIN-CONTAINING PROTEIN"/>
    <property type="match status" value="1"/>
</dbReference>
<evidence type="ECO:0000313" key="3">
    <source>
        <dbReference type="Proteomes" id="UP001605036"/>
    </source>
</evidence>
<gene>
    <name evidence="2" type="ORF">R1flu_005185</name>
</gene>
<feature type="region of interest" description="Disordered" evidence="1">
    <location>
        <begin position="161"/>
        <end position="188"/>
    </location>
</feature>
<feature type="compositionally biased region" description="Polar residues" evidence="1">
    <location>
        <begin position="1"/>
        <end position="15"/>
    </location>
</feature>
<comment type="caution">
    <text evidence="2">The sequence shown here is derived from an EMBL/GenBank/DDBJ whole genome shotgun (WGS) entry which is preliminary data.</text>
</comment>
<name>A0ABD1YSF4_9MARC</name>
<organism evidence="2 3">
    <name type="scientific">Riccia fluitans</name>
    <dbReference type="NCBI Taxonomy" id="41844"/>
    <lineage>
        <taxon>Eukaryota</taxon>
        <taxon>Viridiplantae</taxon>
        <taxon>Streptophyta</taxon>
        <taxon>Embryophyta</taxon>
        <taxon>Marchantiophyta</taxon>
        <taxon>Marchantiopsida</taxon>
        <taxon>Marchantiidae</taxon>
        <taxon>Marchantiales</taxon>
        <taxon>Ricciaceae</taxon>
        <taxon>Riccia</taxon>
    </lineage>
</organism>
<evidence type="ECO:0000313" key="2">
    <source>
        <dbReference type="EMBL" id="KAL2633706.1"/>
    </source>
</evidence>
<evidence type="ECO:0000256" key="1">
    <source>
        <dbReference type="SAM" id="MobiDB-lite"/>
    </source>
</evidence>
<dbReference type="PANTHER" id="PTHR33246">
    <property type="entry name" value="CCHC-TYPE DOMAIN-CONTAINING PROTEIN"/>
    <property type="match status" value="1"/>
</dbReference>
<proteinExistence type="predicted"/>
<protein>
    <submittedName>
        <fullName evidence="2">Uncharacterized protein</fullName>
    </submittedName>
</protein>
<feature type="region of interest" description="Disordered" evidence="1">
    <location>
        <begin position="1"/>
        <end position="33"/>
    </location>
</feature>
<accession>A0ABD1YSF4</accession>
<dbReference type="EMBL" id="JBHFFA010000003">
    <property type="protein sequence ID" value="KAL2633706.1"/>
    <property type="molecule type" value="Genomic_DNA"/>
</dbReference>